<sequence>MQLDTIKKRRGRPPKSGRDTTNTKTELISSGVEHFTQFGFASSGLEQILKKVSVPKGSFYHYFANKEVFGLAVIDYYNSYFSRKLDSHLKNDQLAPEQRLLSFVEDAKAGIERYNFNRGCLVGNLEQEIAVLPDSHREKLAMVMRGWQRKISDHLKVLYPDTEQEERHLLAEFFWIGWEGAVSRCKLVQTTQPIDLFINHYLLLLKK</sequence>
<keyword evidence="2 4" id="KW-0238">DNA-binding</keyword>
<dbReference type="PATRIC" id="fig|28229.4.peg.686"/>
<dbReference type="Proteomes" id="UP000029843">
    <property type="component" value="Unassembled WGS sequence"/>
</dbReference>
<dbReference type="EMBL" id="JQED01000005">
    <property type="protein sequence ID" value="KGJ94489.1"/>
    <property type="molecule type" value="Genomic_DNA"/>
</dbReference>
<dbReference type="PANTHER" id="PTHR47506">
    <property type="entry name" value="TRANSCRIPTIONAL REGULATORY PROTEIN"/>
    <property type="match status" value="1"/>
</dbReference>
<dbReference type="InterPro" id="IPR036271">
    <property type="entry name" value="Tet_transcr_reg_TetR-rel_C_sf"/>
</dbReference>
<dbReference type="OrthoDB" id="4541465at2"/>
<dbReference type="RefSeq" id="WP_033092439.1">
    <property type="nucleotide sequence ID" value="NZ_JQED01000005.1"/>
</dbReference>
<dbReference type="Pfam" id="PF00440">
    <property type="entry name" value="TetR_N"/>
    <property type="match status" value="1"/>
</dbReference>
<name>A0A099KUP9_COLPS</name>
<dbReference type="GO" id="GO:0003677">
    <property type="term" value="F:DNA binding"/>
    <property type="evidence" value="ECO:0007669"/>
    <property type="project" value="UniProtKB-UniRule"/>
</dbReference>
<dbReference type="Gene3D" id="1.10.357.10">
    <property type="entry name" value="Tetracycline Repressor, domain 2"/>
    <property type="match status" value="1"/>
</dbReference>
<dbReference type="InterPro" id="IPR011075">
    <property type="entry name" value="TetR_C"/>
</dbReference>
<organism evidence="7 8">
    <name type="scientific">Colwellia psychrerythraea</name>
    <name type="common">Vibrio psychroerythus</name>
    <dbReference type="NCBI Taxonomy" id="28229"/>
    <lineage>
        <taxon>Bacteria</taxon>
        <taxon>Pseudomonadati</taxon>
        <taxon>Pseudomonadota</taxon>
        <taxon>Gammaproteobacteria</taxon>
        <taxon>Alteromonadales</taxon>
        <taxon>Colwelliaceae</taxon>
        <taxon>Colwellia</taxon>
    </lineage>
</organism>
<evidence type="ECO:0000256" key="4">
    <source>
        <dbReference type="PROSITE-ProRule" id="PRU00335"/>
    </source>
</evidence>
<dbReference type="AlphaFoldDB" id="A0A099KUP9"/>
<evidence type="ECO:0000256" key="2">
    <source>
        <dbReference type="ARBA" id="ARBA00023125"/>
    </source>
</evidence>
<dbReference type="Pfam" id="PF16925">
    <property type="entry name" value="TetR_C_13"/>
    <property type="match status" value="1"/>
</dbReference>
<gene>
    <name evidence="7" type="ORF">ND2E_1678</name>
</gene>
<dbReference type="PANTHER" id="PTHR47506:SF6">
    <property type="entry name" value="HTH-TYPE TRANSCRIPTIONAL REPRESSOR NEMR"/>
    <property type="match status" value="1"/>
</dbReference>
<proteinExistence type="predicted"/>
<keyword evidence="3" id="KW-0804">Transcription</keyword>
<evidence type="ECO:0000313" key="7">
    <source>
        <dbReference type="EMBL" id="KGJ94489.1"/>
    </source>
</evidence>
<dbReference type="SUPFAM" id="SSF48498">
    <property type="entry name" value="Tetracyclin repressor-like, C-terminal domain"/>
    <property type="match status" value="1"/>
</dbReference>
<protein>
    <submittedName>
        <fullName evidence="7">Transcriptional regulator, TetR family</fullName>
    </submittedName>
</protein>
<feature type="region of interest" description="Disordered" evidence="5">
    <location>
        <begin position="1"/>
        <end position="23"/>
    </location>
</feature>
<dbReference type="InterPro" id="IPR009057">
    <property type="entry name" value="Homeodomain-like_sf"/>
</dbReference>
<evidence type="ECO:0000313" key="8">
    <source>
        <dbReference type="Proteomes" id="UP000029843"/>
    </source>
</evidence>
<accession>A0A099KUP9</accession>
<comment type="caution">
    <text evidence="7">The sequence shown here is derived from an EMBL/GenBank/DDBJ whole genome shotgun (WGS) entry which is preliminary data.</text>
</comment>
<dbReference type="PROSITE" id="PS50977">
    <property type="entry name" value="HTH_TETR_2"/>
    <property type="match status" value="1"/>
</dbReference>
<evidence type="ECO:0000259" key="6">
    <source>
        <dbReference type="PROSITE" id="PS50977"/>
    </source>
</evidence>
<feature type="domain" description="HTH tetR-type" evidence="6">
    <location>
        <begin position="21"/>
        <end position="81"/>
    </location>
</feature>
<feature type="DNA-binding region" description="H-T-H motif" evidence="4">
    <location>
        <begin position="44"/>
        <end position="63"/>
    </location>
</feature>
<dbReference type="SUPFAM" id="SSF46689">
    <property type="entry name" value="Homeodomain-like"/>
    <property type="match status" value="1"/>
</dbReference>
<evidence type="ECO:0000256" key="3">
    <source>
        <dbReference type="ARBA" id="ARBA00023163"/>
    </source>
</evidence>
<reference evidence="7 8" key="1">
    <citation type="submission" date="2014-08" db="EMBL/GenBank/DDBJ databases">
        <title>Genomic and Phenotypic Diversity of Colwellia psychrerythraea strains from Disparate Marine Basins.</title>
        <authorList>
            <person name="Techtmann S.M."/>
            <person name="Stelling S.C."/>
            <person name="Utturkar S.M."/>
            <person name="Alshibli N."/>
            <person name="Harris A."/>
            <person name="Brown S.D."/>
            <person name="Hazen T.C."/>
        </authorList>
    </citation>
    <scope>NUCLEOTIDE SEQUENCE [LARGE SCALE GENOMIC DNA]</scope>
    <source>
        <strain evidence="7 8">ND2E</strain>
    </source>
</reference>
<dbReference type="InterPro" id="IPR001647">
    <property type="entry name" value="HTH_TetR"/>
</dbReference>
<keyword evidence="1" id="KW-0805">Transcription regulation</keyword>
<evidence type="ECO:0000256" key="5">
    <source>
        <dbReference type="SAM" id="MobiDB-lite"/>
    </source>
</evidence>
<evidence type="ECO:0000256" key="1">
    <source>
        <dbReference type="ARBA" id="ARBA00023015"/>
    </source>
</evidence>